<dbReference type="InterPro" id="IPR011043">
    <property type="entry name" value="Gal_Oxase/kelch_b-propeller"/>
</dbReference>
<dbReference type="OrthoDB" id="10251809at2759"/>
<dbReference type="GeneID" id="59327353"/>
<evidence type="ECO:0000256" key="1">
    <source>
        <dbReference type="SAM" id="MobiDB-lite"/>
    </source>
</evidence>
<dbReference type="AlphaFoldDB" id="A0A7G3ZKV2"/>
<accession>A0A7G3ZKV2</accession>
<dbReference type="KEGG" id="tgb:HG536_0F04640"/>
<feature type="compositionally biased region" description="Basic and acidic residues" evidence="1">
    <location>
        <begin position="12"/>
        <end position="22"/>
    </location>
</feature>
<feature type="region of interest" description="Disordered" evidence="1">
    <location>
        <begin position="1"/>
        <end position="22"/>
    </location>
</feature>
<dbReference type="PANTHER" id="PTHR23244:SF471">
    <property type="entry name" value="GUANINE NUCLEOTIDE-BINDING PROTEIN SUBUNIT BETA 1-RELATED"/>
    <property type="match status" value="1"/>
</dbReference>
<feature type="region of interest" description="Disordered" evidence="1">
    <location>
        <begin position="581"/>
        <end position="633"/>
    </location>
</feature>
<protein>
    <submittedName>
        <fullName evidence="2">Uncharacterized protein</fullName>
    </submittedName>
</protein>
<dbReference type="PANTHER" id="PTHR23244">
    <property type="entry name" value="KELCH REPEAT DOMAIN"/>
    <property type="match status" value="1"/>
</dbReference>
<feature type="compositionally biased region" description="Basic and acidic residues" evidence="1">
    <location>
        <begin position="591"/>
        <end position="609"/>
    </location>
</feature>
<sequence length="821" mass="91823">MDILHFPQKPRRNLDEEIEKSHEWPEKYHEDKSQMYERLGSRSEATDFSPLKYATNYVSVISSPIGKHMKAKIRSNNEDWLKKYYMSKKLTSHATLRQGSVTSSSDLSATHSDRSKSNTLLDKFLDCIQDLPDPVDEQLPSYVLDEDFSEEENDKRAIRESLSTSSYFDHYGKLRTVDLKNRDILKRHTLWMPIMKAEFRKLVTNIKDPTKVITDDKICPLFIEGTNYILREYDAYGGSTMISSVFSEHKLPAFCYHCAVEVNDQVYILGGLVACHKYDDEGPNLKDFVVDGVENLPPPLLPKIINNPSMINNARLYVLSLTSSHVSRPEVSGSVPPPLLCLRGSKLTERHIFFYGGLEIKTECACDEKGIYHLRKRAFVNNTGYILDTMTFKFSKIELMAQPYKFVSFPTLSARFGHMQMSIAPNHLPCNHEKGNEYHDSACIGMPSEEGTSSWNPSAVSLSSLSRSCIANHGSGVYTILIFGGYRQTGDDNYEAMNDFWRIEVPVIVRGKRGYCKFGDSASATIISRTNGTDLWPSRRAFFGYSLAETTVLGKSTLHDGLLGQLAKNFCIESPTEKHKTKPIFPNIPHARKETSHSRHHATGKEMRSDSNSSLRQRMGSPVHSYGSLQGRKQTSEGGVVVIHGGSDNTKVFGDMWWFDLESETWSSITTYGRDEVEGLVPIEICLVGQSMVTVGPISVSLGGFTQEEVDQLFLNKSIPDTADTSRKIGTDILNIFDLKTQCLQGHTVTMEGEGEDRHPVLADENGDQTNAVTSFGCQVLHTNGTIALVGGLISPRSKVNDCYLRGSVLQCVLPSISLAS</sequence>
<proteinExistence type="predicted"/>
<dbReference type="SUPFAM" id="SSF50965">
    <property type="entry name" value="Galactose oxidase, central domain"/>
    <property type="match status" value="2"/>
</dbReference>
<name>A0A7G3ZKV2_9SACH</name>
<reference evidence="2 3" key="1">
    <citation type="submission" date="2020-06" db="EMBL/GenBank/DDBJ databases">
        <title>The yeast mating-type switching endonuclease HO is a domesticated member of an unorthodox homing genetic element family.</title>
        <authorList>
            <person name="Coughlan A.Y."/>
            <person name="Lombardi L."/>
            <person name="Braun-Galleani S."/>
            <person name="Martos A.R."/>
            <person name="Galeote V."/>
            <person name="Bigey F."/>
            <person name="Dequin S."/>
            <person name="Byrne K.P."/>
            <person name="Wolfe K.H."/>
        </authorList>
    </citation>
    <scope>NUCLEOTIDE SEQUENCE [LARGE SCALE GENOMIC DNA]</scope>
    <source>
        <strain evidence="2 3">CBS764</strain>
    </source>
</reference>
<dbReference type="InterPro" id="IPR015915">
    <property type="entry name" value="Kelch-typ_b-propeller"/>
</dbReference>
<evidence type="ECO:0000313" key="3">
    <source>
        <dbReference type="Proteomes" id="UP000515788"/>
    </source>
</evidence>
<organism evidence="2 3">
    <name type="scientific">Torulaspora globosa</name>
    <dbReference type="NCBI Taxonomy" id="48254"/>
    <lineage>
        <taxon>Eukaryota</taxon>
        <taxon>Fungi</taxon>
        <taxon>Dikarya</taxon>
        <taxon>Ascomycota</taxon>
        <taxon>Saccharomycotina</taxon>
        <taxon>Saccharomycetes</taxon>
        <taxon>Saccharomycetales</taxon>
        <taxon>Saccharomycetaceae</taxon>
        <taxon>Torulaspora</taxon>
    </lineage>
</organism>
<evidence type="ECO:0000313" key="2">
    <source>
        <dbReference type="EMBL" id="QLL34138.1"/>
    </source>
</evidence>
<dbReference type="Gene3D" id="2.120.10.80">
    <property type="entry name" value="Kelch-type beta propeller"/>
    <property type="match status" value="1"/>
</dbReference>
<dbReference type="EMBL" id="CP059251">
    <property type="protein sequence ID" value="QLL34138.1"/>
    <property type="molecule type" value="Genomic_DNA"/>
</dbReference>
<keyword evidence="3" id="KW-1185">Reference proteome</keyword>
<dbReference type="RefSeq" id="XP_037140812.1">
    <property type="nucleotide sequence ID" value="XM_037284916.1"/>
</dbReference>
<gene>
    <name evidence="2" type="ORF">HG536_0F04640</name>
</gene>
<dbReference type="Proteomes" id="UP000515788">
    <property type="component" value="Chromosome 6"/>
</dbReference>